<dbReference type="GeneID" id="90956771"/>
<evidence type="ECO:0000313" key="3">
    <source>
        <dbReference type="Proteomes" id="UP000245464"/>
    </source>
</evidence>
<evidence type="ECO:0000313" key="2">
    <source>
        <dbReference type="EMBL" id="KAF7570946.1"/>
    </source>
</evidence>
<dbReference type="AlphaFoldDB" id="A0A5M9L0H9"/>
<name>A0A5M9L0H9_9PLEO</name>
<feature type="region of interest" description="Disordered" evidence="1">
    <location>
        <begin position="1"/>
        <end position="39"/>
    </location>
</feature>
<dbReference type="EMBL" id="NQIK02000005">
    <property type="protein sequence ID" value="KAF7570946.1"/>
    <property type="molecule type" value="Genomic_DNA"/>
</dbReference>
<accession>A0A5M9L0H9</accession>
<gene>
    <name evidence="2" type="ORF">PtrM4_109480</name>
</gene>
<reference evidence="2" key="1">
    <citation type="journal article" date="2018" name="BMC Genomics">
        <title>Comparative genomics of the wheat fungal pathogen Pyrenophora tritici-repentis reveals chromosomal variations and genome plasticity.</title>
        <authorList>
            <person name="Moolhuijzen P."/>
            <person name="See P.T."/>
            <person name="Hane J.K."/>
            <person name="Shi G."/>
            <person name="Liu Z."/>
            <person name="Oliver R.P."/>
            <person name="Moffat C.S."/>
        </authorList>
    </citation>
    <scope>NUCLEOTIDE SEQUENCE [LARGE SCALE GENOMIC DNA]</scope>
    <source>
        <strain evidence="2">M4</strain>
    </source>
</reference>
<evidence type="ECO:0000256" key="1">
    <source>
        <dbReference type="SAM" id="MobiDB-lite"/>
    </source>
</evidence>
<dbReference type="RefSeq" id="XP_065962295.1">
    <property type="nucleotide sequence ID" value="XM_066107846.1"/>
</dbReference>
<sequence>MAAANAASGMPPQGGPGGYPGQPQYQAYPGAGAGPPGVS</sequence>
<feature type="compositionally biased region" description="Low complexity" evidence="1">
    <location>
        <begin position="21"/>
        <end position="30"/>
    </location>
</feature>
<comment type="caution">
    <text evidence="2">The sequence shown here is derived from an EMBL/GenBank/DDBJ whole genome shotgun (WGS) entry which is preliminary data.</text>
</comment>
<protein>
    <submittedName>
        <fullName evidence="2">Uncharacterized protein</fullName>
    </submittedName>
</protein>
<organism evidence="2 3">
    <name type="scientific">Pyrenophora tritici-repentis</name>
    <dbReference type="NCBI Taxonomy" id="45151"/>
    <lineage>
        <taxon>Eukaryota</taxon>
        <taxon>Fungi</taxon>
        <taxon>Dikarya</taxon>
        <taxon>Ascomycota</taxon>
        <taxon>Pezizomycotina</taxon>
        <taxon>Dothideomycetes</taxon>
        <taxon>Pleosporomycetidae</taxon>
        <taxon>Pleosporales</taxon>
        <taxon>Pleosporineae</taxon>
        <taxon>Pleosporaceae</taxon>
        <taxon>Pyrenophora</taxon>
    </lineage>
</organism>
<proteinExistence type="predicted"/>
<dbReference type="KEGG" id="ptrr:90956771"/>
<dbReference type="Proteomes" id="UP000245464">
    <property type="component" value="Chromosome 5"/>
</dbReference>